<feature type="compositionally biased region" description="Gly residues" evidence="1">
    <location>
        <begin position="609"/>
        <end position="642"/>
    </location>
</feature>
<dbReference type="PROSITE" id="PS51140">
    <property type="entry name" value="CUE"/>
    <property type="match status" value="1"/>
</dbReference>
<dbReference type="STRING" id="1111077.M1W591"/>
<dbReference type="Gene3D" id="1.10.8.10">
    <property type="entry name" value="DNA helicase RuvA subunit, C-terminal domain"/>
    <property type="match status" value="1"/>
</dbReference>
<evidence type="ECO:0000313" key="4">
    <source>
        <dbReference type="Proteomes" id="UP000016801"/>
    </source>
</evidence>
<dbReference type="InterPro" id="IPR009060">
    <property type="entry name" value="UBA-like_sf"/>
</dbReference>
<name>M1W591_CLAP2</name>
<organism evidence="3 4">
    <name type="scientific">Claviceps purpurea (strain 20.1)</name>
    <name type="common">Ergot fungus</name>
    <name type="synonym">Sphacelia segetum</name>
    <dbReference type="NCBI Taxonomy" id="1111077"/>
    <lineage>
        <taxon>Eukaryota</taxon>
        <taxon>Fungi</taxon>
        <taxon>Dikarya</taxon>
        <taxon>Ascomycota</taxon>
        <taxon>Pezizomycotina</taxon>
        <taxon>Sordariomycetes</taxon>
        <taxon>Hypocreomycetidae</taxon>
        <taxon>Hypocreales</taxon>
        <taxon>Clavicipitaceae</taxon>
        <taxon>Claviceps</taxon>
    </lineage>
</organism>
<accession>M1W591</accession>
<dbReference type="HOGENOM" id="CLU_026590_0_0_1"/>
<feature type="domain" description="CUE" evidence="2">
    <location>
        <begin position="346"/>
        <end position="388"/>
    </location>
</feature>
<feature type="compositionally biased region" description="Basic residues" evidence="1">
    <location>
        <begin position="663"/>
        <end position="679"/>
    </location>
</feature>
<dbReference type="Pfam" id="PF02845">
    <property type="entry name" value="CUE"/>
    <property type="match status" value="1"/>
</dbReference>
<dbReference type="eggNOG" id="KOG4501">
    <property type="taxonomic scope" value="Eukaryota"/>
</dbReference>
<dbReference type="SMART" id="SM00546">
    <property type="entry name" value="CUE"/>
    <property type="match status" value="1"/>
</dbReference>
<gene>
    <name evidence="3" type="ORF">CPUR_00590</name>
</gene>
<keyword evidence="4" id="KW-1185">Reference proteome</keyword>
<evidence type="ECO:0000259" key="2">
    <source>
        <dbReference type="PROSITE" id="PS51140"/>
    </source>
</evidence>
<feature type="compositionally biased region" description="Basic and acidic residues" evidence="1">
    <location>
        <begin position="647"/>
        <end position="662"/>
    </location>
</feature>
<dbReference type="GO" id="GO:0043130">
    <property type="term" value="F:ubiquitin binding"/>
    <property type="evidence" value="ECO:0007669"/>
    <property type="project" value="InterPro"/>
</dbReference>
<dbReference type="InterPro" id="IPR052586">
    <property type="entry name" value="ASCC2"/>
</dbReference>
<dbReference type="VEuPathDB" id="FungiDB:CPUR_00590"/>
<comment type="caution">
    <text evidence="3">The sequence shown here is derived from an EMBL/GenBank/DDBJ whole genome shotgun (WGS) entry which is preliminary data.</text>
</comment>
<feature type="compositionally biased region" description="Basic and acidic residues" evidence="1">
    <location>
        <begin position="395"/>
        <end position="410"/>
    </location>
</feature>
<dbReference type="Proteomes" id="UP000016801">
    <property type="component" value="Unassembled WGS sequence"/>
</dbReference>
<dbReference type="SUPFAM" id="SSF46934">
    <property type="entry name" value="UBA-like"/>
    <property type="match status" value="1"/>
</dbReference>
<evidence type="ECO:0000256" key="1">
    <source>
        <dbReference type="SAM" id="MobiDB-lite"/>
    </source>
</evidence>
<reference evidence="3 4" key="1">
    <citation type="journal article" date="2013" name="PLoS Genet.">
        <title>Plant-symbiotic fungi as chemical engineers: Multi-genome analysis of the Clavicipitaceae reveals dynamics of alkaloid loci.</title>
        <authorList>
            <person name="Schardl C.L."/>
            <person name="Young C.A."/>
            <person name="Hesse U."/>
            <person name="Amyotte S.G."/>
            <person name="Andreeva K."/>
            <person name="Calie P.J."/>
            <person name="Fleetwood D.J."/>
            <person name="Haws D.C."/>
            <person name="Moore N."/>
            <person name="Oeser B."/>
            <person name="Panaccione D.G."/>
            <person name="Schweri K.K."/>
            <person name="Voisey C.R."/>
            <person name="Farman M.L."/>
            <person name="Jaromczyk J.W."/>
            <person name="Roe B.A."/>
            <person name="O'Sullivan D.M."/>
            <person name="Scott B."/>
            <person name="Tudzynski P."/>
            <person name="An Z."/>
            <person name="Arnaoudova E.G."/>
            <person name="Bullock C.T."/>
            <person name="Charlton N.D."/>
            <person name="Chen L."/>
            <person name="Cox M."/>
            <person name="Dinkins R.D."/>
            <person name="Florea S."/>
            <person name="Glenn A.E."/>
            <person name="Gordon A."/>
            <person name="Gueldener U."/>
            <person name="Harris D.R."/>
            <person name="Hollin W."/>
            <person name="Jaromczyk J."/>
            <person name="Johnson R.D."/>
            <person name="Khan A.K."/>
            <person name="Leistner E."/>
            <person name="Leuchtmann A."/>
            <person name="Li C."/>
            <person name="Liu J."/>
            <person name="Liu J."/>
            <person name="Liu M."/>
            <person name="Mace W."/>
            <person name="Machado C."/>
            <person name="Nagabhyru P."/>
            <person name="Pan J."/>
            <person name="Schmid J."/>
            <person name="Sugawara K."/>
            <person name="Steiner U."/>
            <person name="Takach J.E."/>
            <person name="Tanaka E."/>
            <person name="Webb J.S."/>
            <person name="Wilson E.V."/>
            <person name="Wiseman J.L."/>
            <person name="Yoshida R."/>
            <person name="Zeng Z."/>
        </authorList>
    </citation>
    <scope>NUCLEOTIDE SEQUENCE [LARGE SCALE GENOMIC DNA]</scope>
    <source>
        <strain evidence="3 4">20.1</strain>
    </source>
</reference>
<feature type="region of interest" description="Disordered" evidence="1">
    <location>
        <begin position="392"/>
        <end position="441"/>
    </location>
</feature>
<dbReference type="OrthoDB" id="5577209at2759"/>
<dbReference type="InterPro" id="IPR041800">
    <property type="entry name" value="ASCC2_CUE"/>
</dbReference>
<protein>
    <recommendedName>
        <fullName evidence="2">CUE domain-containing protein</fullName>
    </recommendedName>
</protein>
<dbReference type="AlphaFoldDB" id="M1W591"/>
<dbReference type="PANTHER" id="PTHR21494">
    <property type="entry name" value="ACTIVATING SIGNAL COINTEGRATOR 1 COMPLEX SUBUNIT 2 ASC-1 COMPLEX SUBUNIT P100"/>
    <property type="match status" value="1"/>
</dbReference>
<evidence type="ECO:0000313" key="3">
    <source>
        <dbReference type="EMBL" id="CCE27118.1"/>
    </source>
</evidence>
<dbReference type="CDD" id="cd14364">
    <property type="entry name" value="CUE_ASCC2"/>
    <property type="match status" value="1"/>
</dbReference>
<feature type="region of interest" description="Disordered" evidence="1">
    <location>
        <begin position="585"/>
        <end position="685"/>
    </location>
</feature>
<dbReference type="PANTHER" id="PTHR21494:SF0">
    <property type="entry name" value="ACTIVATING SIGNAL COINTEGRATOR 1 COMPLEX SUBUNIT 2"/>
    <property type="match status" value="1"/>
</dbReference>
<dbReference type="InterPro" id="IPR003892">
    <property type="entry name" value="CUE"/>
</dbReference>
<feature type="compositionally biased region" description="Polar residues" evidence="1">
    <location>
        <begin position="586"/>
        <end position="605"/>
    </location>
</feature>
<sequence>MTSIDKLDKGMSTFPPLAPFPKASWQTQLSPEEWSALVQAWKALCQVYLDLADEEFAKAAAATQTHASLVSFTSSFVRETARAGSPIPGSTTLLRPVFHLTSRLLRLLSPQPSELLEYEFLADLSRIYPKTRTAPLIGELFDDKHASGSVIEASLTSLKKLLIPQLDAGIKGDLKLVESRLAILNPLLHVSPHACTLMLAGSDFFDGLITCFKVMNPPLRRTIITTMYLCIIGLVESEPPKWSMLNDSLFALNAAADAHKQGPLNANDSLVAELVTSTPLLKLLLRRAQAQDVATTSLQARITVLESFKKGPMTRPKRLALRRKTAKGKGKATPEGFHHQAEMHVHRMSQITQVQDLFPDLGAAFVSKCLDEYGDDVEQVVANLLGETLPPHLATADRSEPLSSHEDIPPRTDLAPRSTPPPPSLPPPIPSRRNVFDNDDFDRLNTDGSKISFGKKPQASADELLQDKSTAPNKVAILSALAAFDSDDDERDDTYDAADVGGTVDTMDQEADGAHDGNEEALFRAYQMDETLFNRDAATRRNNPARAKLRDDTGMTDEAIEGWAVMLARNPQQKKRLEAKYAFAGQQPQLQATSWRASPNGSGTEASGLDGGAGRGASRGGRGPRGSGGGGGGRGRGRGGNVAGPTGEKETESARRNKEAHKSSRANHNRREGRAKKMARGGFAG</sequence>
<feature type="compositionally biased region" description="Pro residues" evidence="1">
    <location>
        <begin position="418"/>
        <end position="430"/>
    </location>
</feature>
<dbReference type="EMBL" id="CAGA01000003">
    <property type="protein sequence ID" value="CCE27118.1"/>
    <property type="molecule type" value="Genomic_DNA"/>
</dbReference>
<proteinExistence type="predicted"/>